<dbReference type="OrthoDB" id="10017974at2"/>
<dbReference type="AlphaFoldDB" id="A0A0L8UXY9"/>
<accession>A0A0L8UXY9</accession>
<dbReference type="EMBL" id="NIXT01000248">
    <property type="protein sequence ID" value="OXE33631.1"/>
    <property type="molecule type" value="Genomic_DNA"/>
</dbReference>
<name>A0A0L8UXY9_VIBPH</name>
<dbReference type="GeneID" id="1189348"/>
<dbReference type="RefSeq" id="WP_005483241.1">
    <property type="nucleotide sequence ID" value="NZ_CAMFGX010000044.1"/>
</dbReference>
<dbReference type="Proteomes" id="UP000214596">
    <property type="component" value="Unassembled WGS sequence"/>
</dbReference>
<gene>
    <name evidence="1" type="ORF">CA163_06535</name>
</gene>
<comment type="caution">
    <text evidence="1">The sequence shown here is derived from an EMBL/GenBank/DDBJ whole genome shotgun (WGS) entry which is preliminary data.</text>
</comment>
<sequence length="212" mass="24507">MPRVEFGMKTESGEEFTINGELTDDELLTITNFVQSAEKLLECRLVQCGNFLPKKITWNQVSGFDICEVNEIDFEALFACLHLSRPFILQKEPWSYNSVSGILGRVFSHHSEVKRELKGLRKIYSDGALSYYFDISIQEKSIFDESRFLSWLNSYQYHRDQDKSVLYDELKSSFSENGAHHIMLIRLHGKLQAIEQLTHLCKVIIKSSAKQS</sequence>
<evidence type="ECO:0000313" key="1">
    <source>
        <dbReference type="EMBL" id="OXE33631.1"/>
    </source>
</evidence>
<evidence type="ECO:0000313" key="2">
    <source>
        <dbReference type="Proteomes" id="UP000214596"/>
    </source>
</evidence>
<reference evidence="1 2" key="1">
    <citation type="journal article" date="2017" name="Appl. Environ. Microbiol.">
        <title>Parallel evolution of two clades of a major Atlantic endemic Vibrio parahaemolyticus pathogen lineage by independent acquisition of related pathogenicity islands.</title>
        <authorList>
            <person name="Xu F."/>
            <person name="Gonzalez-Escalona N."/>
            <person name="Drees K.P."/>
            <person name="Sebra R.P."/>
            <person name="Cooper V.S."/>
            <person name="Jones S.H."/>
            <person name="Whistler C.A."/>
        </authorList>
    </citation>
    <scope>NUCLEOTIDE SEQUENCE [LARGE SCALE GENOMIC DNA]</scope>
    <source>
        <strain evidence="1 2">MAVP-3</strain>
    </source>
</reference>
<proteinExistence type="predicted"/>
<protein>
    <submittedName>
        <fullName evidence="1">Uncharacterized protein</fullName>
    </submittedName>
</protein>
<organism evidence="1 2">
    <name type="scientific">Vibrio parahaemolyticus</name>
    <dbReference type="NCBI Taxonomy" id="670"/>
    <lineage>
        <taxon>Bacteria</taxon>
        <taxon>Pseudomonadati</taxon>
        <taxon>Pseudomonadota</taxon>
        <taxon>Gammaproteobacteria</taxon>
        <taxon>Vibrionales</taxon>
        <taxon>Vibrionaceae</taxon>
        <taxon>Vibrio</taxon>
    </lineage>
</organism>